<protein>
    <recommendedName>
        <fullName evidence="6">DUF1963 domain-containing protein</fullName>
    </recommendedName>
</protein>
<reference evidence="3 5" key="3">
    <citation type="submission" date="2017-05" db="EMBL/GenBank/DDBJ databases">
        <authorList>
            <person name="Song R."/>
            <person name="Chenine A.L."/>
            <person name="Ruprecht R.M."/>
        </authorList>
    </citation>
    <scope>NUCLEOTIDE SEQUENCE [LARGE SCALE GENOMIC DNA]</scope>
    <source>
        <strain evidence="3 5">S567_C10_BS</strain>
    </source>
</reference>
<name>A0A069Q3L9_PSEAI</name>
<comment type="caution">
    <text evidence="3">The sequence shown here is derived from an EMBL/GenBank/DDBJ whole genome shotgun (WGS) entry which is preliminary data.</text>
</comment>
<proteinExistence type="predicted"/>
<dbReference type="Proteomes" id="UP000644192">
    <property type="component" value="Unassembled WGS sequence"/>
</dbReference>
<dbReference type="Proteomes" id="UP000194857">
    <property type="component" value="Unassembled WGS sequence"/>
</dbReference>
<dbReference type="Proteomes" id="UP000045039">
    <property type="component" value="Unassembled WGS sequence"/>
</dbReference>
<evidence type="ECO:0000313" key="2">
    <source>
        <dbReference type="EMBL" id="MZZ10785.1"/>
    </source>
</evidence>
<dbReference type="EMBL" id="NFFZ01000021">
    <property type="protein sequence ID" value="OTI56519.1"/>
    <property type="molecule type" value="Genomic_DNA"/>
</dbReference>
<gene>
    <name evidence="3" type="ORF">CAZ10_29240</name>
    <name evidence="2" type="ORF">GUL26_00855</name>
    <name evidence="1" type="ORF">PAERUG_P19_London_7_VIM_2_05_10_00736</name>
</gene>
<evidence type="ECO:0008006" key="6">
    <source>
        <dbReference type="Google" id="ProtNLM"/>
    </source>
</evidence>
<reference evidence="1" key="1">
    <citation type="submission" date="2015-06" db="EMBL/GenBank/DDBJ databases">
        <authorList>
            <person name="Radhakrishnan R."/>
            <person name="Underwood A."/>
            <person name="Al-Shahib A."/>
        </authorList>
    </citation>
    <scope>NUCLEOTIDE SEQUENCE</scope>
    <source>
        <strain evidence="1">P19_London_7_VIM_2_05_10</strain>
    </source>
</reference>
<dbReference type="RefSeq" id="WP_003119277.1">
    <property type="nucleotide sequence ID" value="NZ_AP014839.1"/>
</dbReference>
<dbReference type="EMBL" id="WXZT01000001">
    <property type="protein sequence ID" value="MZZ10785.1"/>
    <property type="molecule type" value="Genomic_DNA"/>
</dbReference>
<dbReference type="EMBL" id="CVVU01000028">
    <property type="protein sequence ID" value="CRO08118.1"/>
    <property type="molecule type" value="Genomic_DNA"/>
</dbReference>
<reference evidence="4" key="2">
    <citation type="submission" date="2015-06" db="EMBL/GenBank/DDBJ databases">
        <authorList>
            <person name="Radhakrishnan Rajesh"/>
            <person name="Underwood Anthony"/>
            <person name="Al-Shahib Ali"/>
        </authorList>
    </citation>
    <scope>NUCLEOTIDE SEQUENCE [LARGE SCALE GENOMIC DNA]</scope>
    <source>
        <strain evidence="4">P19_London_7_VIM_2_05_10</strain>
    </source>
</reference>
<evidence type="ECO:0000313" key="3">
    <source>
        <dbReference type="EMBL" id="OTI56519.1"/>
    </source>
</evidence>
<dbReference type="AlphaFoldDB" id="A0A069Q3L9"/>
<organism evidence="3 5">
    <name type="scientific">Pseudomonas aeruginosa</name>
    <dbReference type="NCBI Taxonomy" id="287"/>
    <lineage>
        <taxon>Bacteria</taxon>
        <taxon>Pseudomonadati</taxon>
        <taxon>Pseudomonadota</taxon>
        <taxon>Gammaproteobacteria</taxon>
        <taxon>Pseudomonadales</taxon>
        <taxon>Pseudomonadaceae</taxon>
        <taxon>Pseudomonas</taxon>
    </lineage>
</organism>
<dbReference type="eggNOG" id="ENOG502ZAUQ">
    <property type="taxonomic scope" value="Bacteria"/>
</dbReference>
<accession>A0A069Q3L9</accession>
<accession>A0A1S1BY21</accession>
<evidence type="ECO:0000313" key="1">
    <source>
        <dbReference type="EMBL" id="CRO08118.1"/>
    </source>
</evidence>
<evidence type="ECO:0000313" key="5">
    <source>
        <dbReference type="Proteomes" id="UP000194857"/>
    </source>
</evidence>
<reference evidence="2" key="4">
    <citation type="submission" date="2020-01" db="EMBL/GenBank/DDBJ databases">
        <title>Bacteria Cultured from War Wounds Associated with the Conflict in Eastern Ukraine.</title>
        <authorList>
            <person name="Snesrud E."/>
            <person name="Galac M.R."/>
            <person name="Mc Gann P."/>
            <person name="Valentine K."/>
            <person name="Viacheslav K."/>
        </authorList>
    </citation>
    <scope>NUCLEOTIDE SEQUENCE</scope>
    <source>
        <strain evidence="2">VNMU148</strain>
    </source>
</reference>
<evidence type="ECO:0000313" key="4">
    <source>
        <dbReference type="Proteomes" id="UP000045039"/>
    </source>
</evidence>
<sequence>MNAYDIEIVNDAAHAGEANHGWCFGLPPGIRPEQWPLDPDTGYPLMHGFTLLLPEDYRVHGPEIVALSFFSLAPDQNDGGPTSVDGIREMLIDPPAQPPAEAELRPFWEAGRNSHPRLHRMEDILGGAYALILLDAAEFSGAPCQPPALPAGNPLLAQTEPPQWLEAGSAASFVPDWAEDDYYLLRALGGRPAAGHQQRYPLRWTARAQDPNAGVVPSEYGDGGYQLPHYWLDGKIERDNYREHPWVEGHLPNHIGGTMRPVQGVPEMSPFYVEFEEYLGGYNFGGGNAQLDFRDMRFDWACG</sequence>